<feature type="signal peptide" evidence="1">
    <location>
        <begin position="1"/>
        <end position="24"/>
    </location>
</feature>
<evidence type="ECO:0000313" key="2">
    <source>
        <dbReference type="EMBL" id="MFD2540994.1"/>
    </source>
</evidence>
<evidence type="ECO:0000256" key="1">
    <source>
        <dbReference type="SAM" id="SignalP"/>
    </source>
</evidence>
<dbReference type="InterPro" id="IPR046111">
    <property type="entry name" value="DUF6048"/>
</dbReference>
<gene>
    <name evidence="2" type="ORF">ACFSSB_01570</name>
</gene>
<comment type="caution">
    <text evidence="2">The sequence shown here is derived from an EMBL/GenBank/DDBJ whole genome shotgun (WGS) entry which is preliminary data.</text>
</comment>
<organism evidence="2 3">
    <name type="scientific">Lacinutrix gracilariae</name>
    <dbReference type="NCBI Taxonomy" id="1747198"/>
    <lineage>
        <taxon>Bacteria</taxon>
        <taxon>Pseudomonadati</taxon>
        <taxon>Bacteroidota</taxon>
        <taxon>Flavobacteriia</taxon>
        <taxon>Flavobacteriales</taxon>
        <taxon>Flavobacteriaceae</taxon>
        <taxon>Lacinutrix</taxon>
    </lineage>
</organism>
<keyword evidence="1" id="KW-0732">Signal</keyword>
<reference evidence="3" key="1">
    <citation type="journal article" date="2019" name="Int. J. Syst. Evol. Microbiol.">
        <title>The Global Catalogue of Microorganisms (GCM) 10K type strain sequencing project: providing services to taxonomists for standard genome sequencing and annotation.</title>
        <authorList>
            <consortium name="The Broad Institute Genomics Platform"/>
            <consortium name="The Broad Institute Genome Sequencing Center for Infectious Disease"/>
            <person name="Wu L."/>
            <person name="Ma J."/>
        </authorList>
    </citation>
    <scope>NUCLEOTIDE SEQUENCE [LARGE SCALE GENOMIC DNA]</scope>
    <source>
        <strain evidence="3">KCTC 42808</strain>
    </source>
</reference>
<accession>A0ABW5JXJ2</accession>
<dbReference type="EMBL" id="JBHULM010000001">
    <property type="protein sequence ID" value="MFD2540994.1"/>
    <property type="molecule type" value="Genomic_DNA"/>
</dbReference>
<keyword evidence="3" id="KW-1185">Reference proteome</keyword>
<evidence type="ECO:0000313" key="3">
    <source>
        <dbReference type="Proteomes" id="UP001597467"/>
    </source>
</evidence>
<sequence>MKPTLTFTINIFVFFMLFCVSVNAQNDSIAKAKKDSIKHIQKYGLRVGGDLSKLIRTAFEDDYKGFEIMADFRLSKRLYLAGELGTEEKTLGNDYLNATASGSYFKAGVDYNSYTNWFGMHNMIYGGLRVGASTFSQTRNSFSVYEQNQYWEPHFSSTDAEKFSGLTALWVELIIGIKAEILPNLFIGINAQLKSIFSQDQPDNFENLYVPGYNRTYDGSNFGVGYSYNISYLIPLFKKG</sequence>
<name>A0ABW5JXJ2_9FLAO</name>
<dbReference type="Pfam" id="PF19515">
    <property type="entry name" value="DUF6048"/>
    <property type="match status" value="1"/>
</dbReference>
<proteinExistence type="predicted"/>
<dbReference type="RefSeq" id="WP_379900230.1">
    <property type="nucleotide sequence ID" value="NZ_JBHULM010000001.1"/>
</dbReference>
<protein>
    <submittedName>
        <fullName evidence="2">DUF6048 family protein</fullName>
    </submittedName>
</protein>
<feature type="chain" id="PRO_5045772905" evidence="1">
    <location>
        <begin position="25"/>
        <end position="240"/>
    </location>
</feature>
<dbReference type="Proteomes" id="UP001597467">
    <property type="component" value="Unassembled WGS sequence"/>
</dbReference>